<dbReference type="InterPro" id="IPR028055">
    <property type="entry name" value="YidC/Oxa/ALB_C"/>
</dbReference>
<keyword evidence="5 13" id="KW-1003">Cell membrane</keyword>
<dbReference type="Proteomes" id="UP000294380">
    <property type="component" value="Chromosome"/>
</dbReference>
<feature type="domain" description="Membrane insertase YidC/Oxa/ALB C-terminal" evidence="14">
    <location>
        <begin position="272"/>
        <end position="451"/>
    </location>
</feature>
<dbReference type="GO" id="GO:0032977">
    <property type="term" value="F:membrane insertase activity"/>
    <property type="evidence" value="ECO:0007669"/>
    <property type="project" value="InterPro"/>
</dbReference>
<accession>A0A451D595</accession>
<keyword evidence="6 13" id="KW-0812">Transmembrane</keyword>
<evidence type="ECO:0000259" key="14">
    <source>
        <dbReference type="Pfam" id="PF02096"/>
    </source>
</evidence>
<sequence length="457" mass="55529">MIYFKRIFFIISCVLFSFLIWNFWNTHFSINQNNLKVNNFIHNISNINDNYNNQFTDTQNNFLSLNIKLLNRNNKYINILQYYRYVKISSLLTILQNKKKTTYNFINKIINNQYHDIQNIKKFIYFSKLKLYKKLLNFKIINVFTKKKLNSNIFYLKIISIIKNLYHFNIYDCIKNQINYIIYNYVHYNIFNILISVKKNNFFLIYHKNYQKFSFNNFFKTYFNKRIGSVIQNKILKIFKNLKINVKRSWLYIFIYPLFYLLNFFYKLLNNWGVSIILVTILLKIVTYPITKLQYVSILKIKLLKPEIKQIKHQLHDDVNTINKKIFLLYQSKQINPLINLLSAILQAPIFLAFYYVLASSIELHHAPFIFWIRDLSSYDPYYILPMCISISVLFTQFNELNFKNIFKQKNFLCILPVLYTGFFIWLPSGLALYYLTSNIFTYLQQWIIRRNFVKNK</sequence>
<evidence type="ECO:0000256" key="1">
    <source>
        <dbReference type="ARBA" id="ARBA00004429"/>
    </source>
</evidence>
<keyword evidence="7 13" id="KW-0653">Protein transport</keyword>
<feature type="transmembrane region" description="Helical" evidence="13">
    <location>
        <begin position="413"/>
        <end position="436"/>
    </location>
</feature>
<dbReference type="InterPro" id="IPR001708">
    <property type="entry name" value="YidC/ALB3/OXA1/COX18"/>
</dbReference>
<dbReference type="InterPro" id="IPR047196">
    <property type="entry name" value="YidC_ALB_C"/>
</dbReference>
<dbReference type="Pfam" id="PF02096">
    <property type="entry name" value="60KD_IMP"/>
    <property type="match status" value="1"/>
</dbReference>
<keyword evidence="8 13" id="KW-1133">Transmembrane helix</keyword>
<evidence type="ECO:0000256" key="2">
    <source>
        <dbReference type="ARBA" id="ARBA00010527"/>
    </source>
</evidence>
<name>A0A451D595_9GAMM</name>
<feature type="transmembrane region" description="Helical" evidence="13">
    <location>
        <begin position="338"/>
        <end position="362"/>
    </location>
</feature>
<feature type="transmembrane region" description="Helical" evidence="13">
    <location>
        <begin position="6"/>
        <end position="24"/>
    </location>
</feature>
<evidence type="ECO:0000256" key="8">
    <source>
        <dbReference type="ARBA" id="ARBA00022989"/>
    </source>
</evidence>
<dbReference type="OrthoDB" id="9780552at2"/>
<dbReference type="RefSeq" id="WP_154028212.1">
    <property type="nucleotide sequence ID" value="NZ_LR217707.1"/>
</dbReference>
<dbReference type="CDD" id="cd20070">
    <property type="entry name" value="5TM_YidC_Alb3"/>
    <property type="match status" value="1"/>
</dbReference>
<feature type="transmembrane region" description="Helical" evidence="13">
    <location>
        <begin position="382"/>
        <end position="401"/>
    </location>
</feature>
<reference evidence="15 16" key="1">
    <citation type="submission" date="2019-02" db="EMBL/GenBank/DDBJ databases">
        <authorList>
            <person name="Manzano-Marin A."/>
            <person name="Manzano-Marin A."/>
        </authorList>
    </citation>
    <scope>NUCLEOTIDE SEQUENCE [LARGE SCALE GENOMIC DNA]</scope>
    <source>
        <strain evidence="15 16">BuCikochiana</strain>
    </source>
</reference>
<protein>
    <recommendedName>
        <fullName evidence="3 13">Membrane protein insertase YidC</fullName>
    </recommendedName>
    <alternativeName>
        <fullName evidence="12 13">Foldase YidC</fullName>
    </alternativeName>
    <alternativeName>
        <fullName evidence="11 13">Membrane integrase YidC</fullName>
    </alternativeName>
    <alternativeName>
        <fullName evidence="13">Membrane protein YidC</fullName>
    </alternativeName>
</protein>
<keyword evidence="4 13" id="KW-0813">Transport</keyword>
<dbReference type="PANTHER" id="PTHR12428">
    <property type="entry name" value="OXA1"/>
    <property type="match status" value="1"/>
</dbReference>
<dbReference type="NCBIfam" id="TIGR03592">
    <property type="entry name" value="yidC_oxa1_cterm"/>
    <property type="match status" value="1"/>
</dbReference>
<evidence type="ECO:0000256" key="13">
    <source>
        <dbReference type="HAMAP-Rule" id="MF_01810"/>
    </source>
</evidence>
<evidence type="ECO:0000313" key="15">
    <source>
        <dbReference type="EMBL" id="VFP80935.1"/>
    </source>
</evidence>
<evidence type="ECO:0000256" key="12">
    <source>
        <dbReference type="ARBA" id="ARBA00033342"/>
    </source>
</evidence>
<dbReference type="GO" id="GO:0015031">
    <property type="term" value="P:protein transport"/>
    <property type="evidence" value="ECO:0007669"/>
    <property type="project" value="UniProtKB-KW"/>
</dbReference>
<dbReference type="HAMAP" id="MF_01810">
    <property type="entry name" value="YidC_type1"/>
    <property type="match status" value="1"/>
</dbReference>
<dbReference type="PRINTS" id="PR01900">
    <property type="entry name" value="YIDCPROTEIN"/>
</dbReference>
<evidence type="ECO:0000256" key="6">
    <source>
        <dbReference type="ARBA" id="ARBA00022692"/>
    </source>
</evidence>
<dbReference type="InterPro" id="IPR019998">
    <property type="entry name" value="Membr_insert_YidC"/>
</dbReference>
<comment type="subunit">
    <text evidence="13">Interacts with the Sec translocase complex via SecD. Specifically interacts with transmembrane segments of nascent integral membrane proteins during membrane integration.</text>
</comment>
<evidence type="ECO:0000313" key="16">
    <source>
        <dbReference type="Proteomes" id="UP000294380"/>
    </source>
</evidence>
<evidence type="ECO:0000256" key="4">
    <source>
        <dbReference type="ARBA" id="ARBA00022448"/>
    </source>
</evidence>
<comment type="function">
    <text evidence="13">Required for the insertion and/or proper folding and/or complex formation of integral membrane proteins into the membrane. Involved in integration of membrane proteins that insert both dependently and independently of the Sec translocase complex, as well as at least some lipoproteins. Aids folding of multispanning membrane proteins.</text>
</comment>
<dbReference type="GO" id="GO:0051205">
    <property type="term" value="P:protein insertion into membrane"/>
    <property type="evidence" value="ECO:0007669"/>
    <property type="project" value="TreeGrafter"/>
</dbReference>
<evidence type="ECO:0000256" key="5">
    <source>
        <dbReference type="ARBA" id="ARBA00022475"/>
    </source>
</evidence>
<organism evidence="15 16">
    <name type="scientific">Buchnera aphidicola</name>
    <name type="common">Cinara kochiana kochiana</name>
    <dbReference type="NCBI Taxonomy" id="2518976"/>
    <lineage>
        <taxon>Bacteria</taxon>
        <taxon>Pseudomonadati</taxon>
        <taxon>Pseudomonadota</taxon>
        <taxon>Gammaproteobacteria</taxon>
        <taxon>Enterobacterales</taxon>
        <taxon>Erwiniaceae</taxon>
        <taxon>Buchnera</taxon>
    </lineage>
</organism>
<comment type="subcellular location">
    <subcellularLocation>
        <location evidence="1">Cell inner membrane</location>
        <topology evidence="1">Multi-pass membrane protein</topology>
    </subcellularLocation>
    <subcellularLocation>
        <location evidence="13">Cell membrane</location>
        <topology evidence="13">Multi-pass membrane protein</topology>
    </subcellularLocation>
</comment>
<dbReference type="GO" id="GO:0005886">
    <property type="term" value="C:plasma membrane"/>
    <property type="evidence" value="ECO:0007669"/>
    <property type="project" value="UniProtKB-SubCell"/>
</dbReference>
<evidence type="ECO:0000256" key="9">
    <source>
        <dbReference type="ARBA" id="ARBA00023136"/>
    </source>
</evidence>
<keyword evidence="9 13" id="KW-0472">Membrane</keyword>
<comment type="similarity">
    <text evidence="2 13">Belongs to the OXA1/ALB3/YidC family. Type 1 subfamily.</text>
</comment>
<dbReference type="PANTHER" id="PTHR12428:SF65">
    <property type="entry name" value="CYTOCHROME C OXIDASE ASSEMBLY PROTEIN COX18, MITOCHONDRIAL"/>
    <property type="match status" value="1"/>
</dbReference>
<gene>
    <name evidence="13 15" type="primary">yidC</name>
    <name evidence="15" type="ORF">BUCIKOCA2762_007</name>
</gene>
<evidence type="ECO:0000256" key="11">
    <source>
        <dbReference type="ARBA" id="ARBA00033245"/>
    </source>
</evidence>
<evidence type="ECO:0000256" key="3">
    <source>
        <dbReference type="ARBA" id="ARBA00015325"/>
    </source>
</evidence>
<proteinExistence type="inferred from homology"/>
<feature type="transmembrane region" description="Helical" evidence="13">
    <location>
        <begin position="249"/>
        <end position="266"/>
    </location>
</feature>
<dbReference type="AlphaFoldDB" id="A0A451D595"/>
<dbReference type="EMBL" id="LR217707">
    <property type="protein sequence ID" value="VFP80935.1"/>
    <property type="molecule type" value="Genomic_DNA"/>
</dbReference>
<evidence type="ECO:0000256" key="10">
    <source>
        <dbReference type="ARBA" id="ARBA00023186"/>
    </source>
</evidence>
<feature type="transmembrane region" description="Helical" evidence="13">
    <location>
        <begin position="272"/>
        <end position="291"/>
    </location>
</feature>
<evidence type="ECO:0000256" key="7">
    <source>
        <dbReference type="ARBA" id="ARBA00022927"/>
    </source>
</evidence>
<keyword evidence="10 13" id="KW-0143">Chaperone</keyword>